<protein>
    <submittedName>
        <fullName evidence="2">Uncharacterized protein</fullName>
    </submittedName>
</protein>
<dbReference type="AlphaFoldDB" id="A0A1F5MKC2"/>
<organism evidence="2 3">
    <name type="scientific">Candidatus Daviesbacteria bacterium RIFCSPLOWO2_01_FULL_40_24</name>
    <dbReference type="NCBI Taxonomy" id="1797787"/>
    <lineage>
        <taxon>Bacteria</taxon>
        <taxon>Candidatus Daviesiibacteriota</taxon>
    </lineage>
</organism>
<accession>A0A1F5MKC2</accession>
<proteinExistence type="predicted"/>
<dbReference type="Proteomes" id="UP000178017">
    <property type="component" value="Unassembled WGS sequence"/>
</dbReference>
<evidence type="ECO:0000313" key="3">
    <source>
        <dbReference type="Proteomes" id="UP000178017"/>
    </source>
</evidence>
<comment type="caution">
    <text evidence="2">The sequence shown here is derived from an EMBL/GenBank/DDBJ whole genome shotgun (WGS) entry which is preliminary data.</text>
</comment>
<reference evidence="2 3" key="1">
    <citation type="journal article" date="2016" name="Nat. Commun.">
        <title>Thousands of microbial genomes shed light on interconnected biogeochemical processes in an aquifer system.</title>
        <authorList>
            <person name="Anantharaman K."/>
            <person name="Brown C.T."/>
            <person name="Hug L.A."/>
            <person name="Sharon I."/>
            <person name="Castelle C.J."/>
            <person name="Probst A.J."/>
            <person name="Thomas B.C."/>
            <person name="Singh A."/>
            <person name="Wilkins M.J."/>
            <person name="Karaoz U."/>
            <person name="Brodie E.L."/>
            <person name="Williams K.H."/>
            <person name="Hubbard S.S."/>
            <person name="Banfield J.F."/>
        </authorList>
    </citation>
    <scope>NUCLEOTIDE SEQUENCE [LARGE SCALE GENOMIC DNA]</scope>
</reference>
<feature type="region of interest" description="Disordered" evidence="1">
    <location>
        <begin position="1"/>
        <end position="62"/>
    </location>
</feature>
<gene>
    <name evidence="2" type="ORF">A3B49_03335</name>
</gene>
<sequence length="649" mass="74318">MTREYMEGNNSGGPDNTEIRPTPPLPSVEPAVATQESSIPVTRPLIATETPPSQEPRTQEAEAWKIWKEQAKQAESPAQFPVSPGDAQTIDEIDERNHRITVQSLLNDPKIASELMAWVNKIVQEKLQAAAGGRRAKMSSYEREFSELSPDSQQKLLAKYQEVGKIPQGAFDEFDDDYETLIVQMGVGPTEVEWPKSTEGKLLRMRKVMDLLETYEEGQEAPGLGPLYREVEAVVTNLTSSSDEARKKQGNTLRTEEKARIALHTGYMGFKLADTIDNVRDAVKNTIWSPHIGWAMQQDLVIEALQYYEDHAEDYIRATSMTRGDIPSPPDKLKAFEKNAVGFLTEYSQAHPEKSGLTAEAARRIAERIWLISGRAVMHDWIEINDKQEWAFVGDFKGGSFQLRRTMRMNEWMYTIYGDHWFPELMYGVNLGTPDWFEWFGINSFDKYKTGGSSFDKVDKEVAVQGQDGYHREIKKDDLKRRVTQINFRSVHWGGVNFADIGERPFDFWTYRKIQQPEGARRKLTETGGVLKDPTEKNLFKPEVIDIFSYLGPGHWTNNERLLSNVIDFLEKSNQKKRGRANISHDHKEAILHQAVESGFLQAHQAHHLEEKKLGRWRIPRRLHRIFNVFEFIKGVLAKMIEKALHISV</sequence>
<evidence type="ECO:0000313" key="2">
    <source>
        <dbReference type="EMBL" id="OGE65805.1"/>
    </source>
</evidence>
<name>A0A1F5MKC2_9BACT</name>
<evidence type="ECO:0000256" key="1">
    <source>
        <dbReference type="SAM" id="MobiDB-lite"/>
    </source>
</evidence>
<dbReference type="EMBL" id="MFDO01000005">
    <property type="protein sequence ID" value="OGE65805.1"/>
    <property type="molecule type" value="Genomic_DNA"/>
</dbReference>